<keyword evidence="4" id="KW-1185">Reference proteome</keyword>
<organism evidence="3 4">
    <name type="scientific">Bizionia arctica</name>
    <dbReference type="NCBI Taxonomy" id="1495645"/>
    <lineage>
        <taxon>Bacteria</taxon>
        <taxon>Pseudomonadati</taxon>
        <taxon>Bacteroidota</taxon>
        <taxon>Flavobacteriia</taxon>
        <taxon>Flavobacteriales</taxon>
        <taxon>Flavobacteriaceae</taxon>
        <taxon>Bizionia</taxon>
    </lineage>
</organism>
<dbReference type="SUPFAM" id="SSF56059">
    <property type="entry name" value="Glutathione synthetase ATP-binding domain-like"/>
    <property type="match status" value="1"/>
</dbReference>
<feature type="domain" description="Pyruvate phosphate dikinase AMP/ATP-binding" evidence="2">
    <location>
        <begin position="191"/>
        <end position="241"/>
    </location>
</feature>
<gene>
    <name evidence="3" type="ORF">GCM10010976_29390</name>
</gene>
<reference evidence="3" key="2">
    <citation type="submission" date="2020-09" db="EMBL/GenBank/DDBJ databases">
        <authorList>
            <person name="Sun Q."/>
            <person name="Zhou Y."/>
        </authorList>
    </citation>
    <scope>NUCLEOTIDE SEQUENCE</scope>
    <source>
        <strain evidence="3">CGMCC 1.12751</strain>
    </source>
</reference>
<dbReference type="InterPro" id="IPR013815">
    <property type="entry name" value="ATP_grasp_subdomain_1"/>
</dbReference>
<dbReference type="RefSeq" id="WP_188466183.1">
    <property type="nucleotide sequence ID" value="NZ_BMFQ01000003.1"/>
</dbReference>
<evidence type="ECO:0000259" key="2">
    <source>
        <dbReference type="Pfam" id="PF01326"/>
    </source>
</evidence>
<dbReference type="Gene3D" id="3.50.30.10">
    <property type="entry name" value="Phosphohistidine domain"/>
    <property type="match status" value="1"/>
</dbReference>
<dbReference type="GO" id="GO:0005524">
    <property type="term" value="F:ATP binding"/>
    <property type="evidence" value="ECO:0007669"/>
    <property type="project" value="InterPro"/>
</dbReference>
<comment type="caution">
    <text evidence="3">The sequence shown here is derived from an EMBL/GenBank/DDBJ whole genome shotgun (WGS) entry which is preliminary data.</text>
</comment>
<dbReference type="Pfam" id="PF01326">
    <property type="entry name" value="PPDK_N"/>
    <property type="match status" value="2"/>
</dbReference>
<dbReference type="Proteomes" id="UP000625976">
    <property type="component" value="Unassembled WGS sequence"/>
</dbReference>
<evidence type="ECO:0000313" key="4">
    <source>
        <dbReference type="Proteomes" id="UP000625976"/>
    </source>
</evidence>
<dbReference type="InterPro" id="IPR051549">
    <property type="entry name" value="PEP_Utilizing_Enz"/>
</dbReference>
<dbReference type="InterPro" id="IPR008279">
    <property type="entry name" value="PEP-util_enz_mobile_dom"/>
</dbReference>
<name>A0A917GU30_9FLAO</name>
<dbReference type="PANTHER" id="PTHR43615:SF1">
    <property type="entry name" value="PPDK_N DOMAIN-CONTAINING PROTEIN"/>
    <property type="match status" value="1"/>
</dbReference>
<dbReference type="EMBL" id="BMFQ01000003">
    <property type="protein sequence ID" value="GGG56650.1"/>
    <property type="molecule type" value="Genomic_DNA"/>
</dbReference>
<evidence type="ECO:0008006" key="5">
    <source>
        <dbReference type="Google" id="ProtNLM"/>
    </source>
</evidence>
<feature type="domain" description="PEP-utilising enzyme mobile" evidence="1">
    <location>
        <begin position="706"/>
        <end position="772"/>
    </location>
</feature>
<dbReference type="Gene3D" id="3.30.1490.20">
    <property type="entry name" value="ATP-grasp fold, A domain"/>
    <property type="match status" value="1"/>
</dbReference>
<dbReference type="AlphaFoldDB" id="A0A917GU30"/>
<dbReference type="InterPro" id="IPR002192">
    <property type="entry name" value="PPDK_AMP/ATP-bd"/>
</dbReference>
<proteinExistence type="predicted"/>
<dbReference type="PANTHER" id="PTHR43615">
    <property type="entry name" value="PHOSPHOENOLPYRUVATE SYNTHASE-RELATED"/>
    <property type="match status" value="1"/>
</dbReference>
<dbReference type="InterPro" id="IPR036637">
    <property type="entry name" value="Phosphohistidine_dom_sf"/>
</dbReference>
<evidence type="ECO:0000259" key="1">
    <source>
        <dbReference type="Pfam" id="PF00391"/>
    </source>
</evidence>
<dbReference type="SUPFAM" id="SSF52009">
    <property type="entry name" value="Phosphohistidine domain"/>
    <property type="match status" value="1"/>
</dbReference>
<dbReference type="Gene3D" id="3.30.470.20">
    <property type="entry name" value="ATP-grasp fold, B domain"/>
    <property type="match status" value="1"/>
</dbReference>
<feature type="domain" description="Pyruvate phosphate dikinase AMP/ATP-binding" evidence="2">
    <location>
        <begin position="59"/>
        <end position="181"/>
    </location>
</feature>
<evidence type="ECO:0000313" key="3">
    <source>
        <dbReference type="EMBL" id="GGG56650.1"/>
    </source>
</evidence>
<dbReference type="Pfam" id="PF00391">
    <property type="entry name" value="PEP-utilizers"/>
    <property type="match status" value="1"/>
</dbReference>
<reference evidence="3" key="1">
    <citation type="journal article" date="2014" name="Int. J. Syst. Evol. Microbiol.">
        <title>Complete genome sequence of Corynebacterium casei LMG S-19264T (=DSM 44701T), isolated from a smear-ripened cheese.</title>
        <authorList>
            <consortium name="US DOE Joint Genome Institute (JGI-PGF)"/>
            <person name="Walter F."/>
            <person name="Albersmeier A."/>
            <person name="Kalinowski J."/>
            <person name="Ruckert C."/>
        </authorList>
    </citation>
    <scope>NUCLEOTIDE SEQUENCE</scope>
    <source>
        <strain evidence="3">CGMCC 1.12751</strain>
    </source>
</reference>
<sequence>MIYKFNEIKGDLPIGGKAKGLGLLHQKGFTIPQFLVITLEGRDSFFENPEAHYSWMSEANKAVRSSGLREDGENQSFAGQFESYLNLKSSTEIVQAVKDCIASGETDRVKTYDSDLQKENHVAVIIQEMIDAKYAGVAFSADPVSGRRDLSIINIVEGLGDKLVDGKAEPEQIEINKYAKKDFDFKSKLASKAILQELNEGLIQLKNELGHEVDVEWAVDQNDKLYWLQVRPITTLSNVHPNELDSKLANDDEILTRANIGEMMPGHLTPLSLSTFGKAIEYGIQDFYMQCGVQKKIIDEHLNIKYFYNHGFISLTGLYAISDYILLPKNEYIEYSILGRELDKKSPGNPKGKFTQIRNQVKQFRYFGKAKKRLKKLQEMCEDIHQPENLNIEELYGWVDGQLHNLNLAYSYHYCTSGKSGSQYSALISVISGGPKPSPESNTYASHFLGNIEGIVGADSIQQLKNLAKEISMVIPNIENIDDATLLNTIQTNQGTLGETYKKFIQEHGHRCVREAEMAEKDWSQEPMKLIPVLRNIVKTGQFETHIKAFDMEDALSKLPKMKSVNKLIIKKLANTTREAIAMREMSKSSAIKFQQKLKFAYLDLAEKLKEKGFITDDADLFYLTHKEIGLLIDEKLDHASRLITDRKRLNHVYAKMNFSEVYYGHPYPVNSQSSEGTNQGTVVSQGQVTGKIKVVRSLEEADKLEKGDIMVCQYTDIGWSPYFAIIGGIITEIGSPLSHGAVVAREYGIPAIVNMHGAMEKFTDNETVEINTDLEEFIKKI</sequence>
<accession>A0A917GU30</accession>
<dbReference type="GO" id="GO:0016301">
    <property type="term" value="F:kinase activity"/>
    <property type="evidence" value="ECO:0007669"/>
    <property type="project" value="InterPro"/>
</dbReference>
<protein>
    <recommendedName>
        <fullName evidence="5">Phosphoenolpyruvate synthase</fullName>
    </recommendedName>
</protein>